<reference evidence="1 2" key="1">
    <citation type="submission" date="2022-01" db="EMBL/GenBank/DDBJ databases">
        <title>Mariniradius saccharolyticus sp. nov., isolated from sediment of a river.</title>
        <authorList>
            <person name="Liu H."/>
        </authorList>
    </citation>
    <scope>NUCLEOTIDE SEQUENCE [LARGE SCALE GENOMIC DNA]</scope>
    <source>
        <strain evidence="1 2">RY-2</strain>
    </source>
</reference>
<comment type="caution">
    <text evidence="1">The sequence shown here is derived from an EMBL/GenBank/DDBJ whole genome shotgun (WGS) entry which is preliminary data.</text>
</comment>
<proteinExistence type="predicted"/>
<dbReference type="EMBL" id="JAKEVZ010000002">
    <property type="protein sequence ID" value="MCF1750115.1"/>
    <property type="molecule type" value="Genomic_DNA"/>
</dbReference>
<sequence>MARQTSFIKLEGTMGDVTFYKGQNGSFARQKGGVDKAKILNDPSFQRVRENLAEFARAAAVSNILKGAFREITLRSKDLRTHNRLYTLAVKVVKSDLVSKRGQREFMLGDQSLMEEFQFNINATWNSTVFANYLPQNSDTEVGVAFETFIPGVKIAKPTGATDARFFLVACAINPEEKIQPTNLVYSQVIKLDQEPLTGLVFSIPRIIVENAIQVYALGIEYLQEVNGAYYALNDKSHNAAKIILTD</sequence>
<dbReference type="RefSeq" id="WP_234860241.1">
    <property type="nucleotide sequence ID" value="NZ_JAKEVZ010000002.1"/>
</dbReference>
<organism evidence="1 2">
    <name type="scientific">Mariniradius sediminis</name>
    <dbReference type="NCBI Taxonomy" id="2909237"/>
    <lineage>
        <taxon>Bacteria</taxon>
        <taxon>Pseudomonadati</taxon>
        <taxon>Bacteroidota</taxon>
        <taxon>Cytophagia</taxon>
        <taxon>Cytophagales</taxon>
        <taxon>Cyclobacteriaceae</taxon>
        <taxon>Mariniradius</taxon>
    </lineage>
</organism>
<accession>A0ABS9BPY5</accession>
<keyword evidence="2" id="KW-1185">Reference proteome</keyword>
<evidence type="ECO:0000313" key="1">
    <source>
        <dbReference type="EMBL" id="MCF1750115.1"/>
    </source>
</evidence>
<evidence type="ECO:0000313" key="2">
    <source>
        <dbReference type="Proteomes" id="UP001201449"/>
    </source>
</evidence>
<name>A0ABS9BPY5_9BACT</name>
<protein>
    <submittedName>
        <fullName evidence="1">Uncharacterized protein</fullName>
    </submittedName>
</protein>
<dbReference type="Proteomes" id="UP001201449">
    <property type="component" value="Unassembled WGS sequence"/>
</dbReference>
<gene>
    <name evidence="1" type="ORF">L0U89_03460</name>
</gene>